<proteinExistence type="predicted"/>
<protein>
    <submittedName>
        <fullName evidence="1">Putative structural protein</fullName>
    </submittedName>
</protein>
<sequence>MAININQVYKSVLVVLQQEKRGVLTPTEFNKVATQAQQEIFIEYFDELNQLLRQPQTSLAYADRYALLDEKIQIFKRVETLSTSATGTVTPTTAVQELGDVVYFETGSSAGREVQRIQKHEVYTTNQSPLTAPTTRYPVYTYENNVIQLYPSTIVNGTNDIQLNFLKYPTDVKWGFTIDTELGNYIYNAQSSVDFELHQSDEPMLVDKILGYAGVMTRDQLALQLANSKEQQIDIDGQK</sequence>
<reference evidence="1" key="1">
    <citation type="submission" date="2016-10" db="EMBL/GenBank/DDBJ databases">
        <authorList>
            <person name="Varghese N."/>
        </authorList>
    </citation>
    <scope>NUCLEOTIDE SEQUENCE</scope>
</reference>
<dbReference type="EMBL" id="KY052817">
    <property type="protein sequence ID" value="ASF00185.1"/>
    <property type="molecule type" value="Genomic_DNA"/>
</dbReference>
<organism evidence="1">
    <name type="scientific">uncultured virus</name>
    <dbReference type="NCBI Taxonomy" id="340016"/>
    <lineage>
        <taxon>Viruses</taxon>
        <taxon>environmental samples</taxon>
    </lineage>
</organism>
<reference evidence="1" key="2">
    <citation type="journal article" date="2017" name="Nat. Commun.">
        <title>Single-virus genomics reveals hidden cosmopolitan and abundant viruses.</title>
        <authorList>
            <person name="Martinez-Hernandez F."/>
            <person name="Fornas O."/>
            <person name="Lluesma Gomez M."/>
            <person name="Bolduc B."/>
            <person name="de la Cruz Pena M.J."/>
            <person name="Martinez J.M."/>
            <person name="Anton J."/>
            <person name="Gasol J.M."/>
            <person name="Rosselli R."/>
            <person name="Rodriguez-Valera F."/>
            <person name="Sullivan M.B."/>
            <person name="Acinas S.G."/>
            <person name="Martinez-Garcia M."/>
        </authorList>
    </citation>
    <scope>NUCLEOTIDE SEQUENCE</scope>
</reference>
<name>A0A218MLN1_9VIRU</name>
<evidence type="ECO:0000313" key="1">
    <source>
        <dbReference type="EMBL" id="ASF00185.1"/>
    </source>
</evidence>
<accession>A0A218MLN1</accession>